<evidence type="ECO:0000256" key="2">
    <source>
        <dbReference type="SAM" id="SignalP"/>
    </source>
</evidence>
<dbReference type="InterPro" id="IPR036514">
    <property type="entry name" value="SGNH_hydro_sf"/>
</dbReference>
<name>A0A9W8XY58_9PLEO</name>
<dbReference type="CDD" id="cd01846">
    <property type="entry name" value="fatty_acyltransferase_like"/>
    <property type="match status" value="1"/>
</dbReference>
<dbReference type="InterPro" id="IPR051058">
    <property type="entry name" value="GDSL_Est/Lipase"/>
</dbReference>
<dbReference type="SUPFAM" id="SSF52266">
    <property type="entry name" value="SGNH hydrolase"/>
    <property type="match status" value="1"/>
</dbReference>
<dbReference type="AlphaFoldDB" id="A0A9W8XY58"/>
<feature type="signal peptide" evidence="2">
    <location>
        <begin position="1"/>
        <end position="21"/>
    </location>
</feature>
<dbReference type="Gene3D" id="3.40.50.1110">
    <property type="entry name" value="SGNH hydrolase"/>
    <property type="match status" value="1"/>
</dbReference>
<gene>
    <name evidence="3" type="ORF">N0V83_010071</name>
</gene>
<sequence length="359" mass="39423">MVSSWSLRLLVVNLAVAVGHAGRASQGWKDGKIKTIVTFGDSYTDENRLGYFISNNGSAPPAGWEQPVGLNTASGGLSWARYASFYSNSSLYNYAVSGAVCSNEITPRFFSAINAPFPDIEGYELPAFIADSKYISPNGTKFFTGKPDSTVYAIWIGTNDLGNDAFLTDSQVPGKTVKDYIDCVYAQVSRLYDNGARYFVILNLAPLNLLPQYALPEDGGLPAAQYFPEKQGKNISEISGRMQETVAALNSVYAYRTPFESQMTQNFEGAKFADFDVNALMTDIYYHPASYLNGTGEPLNVQGVSHACDVKGQNCTLSKSPDSFMWYDPLHPSEQTDRIVAREFVGVLGGRSKWARYWG</sequence>
<organism evidence="3 4">
    <name type="scientific">Neocucurbitaria cava</name>
    <dbReference type="NCBI Taxonomy" id="798079"/>
    <lineage>
        <taxon>Eukaryota</taxon>
        <taxon>Fungi</taxon>
        <taxon>Dikarya</taxon>
        <taxon>Ascomycota</taxon>
        <taxon>Pezizomycotina</taxon>
        <taxon>Dothideomycetes</taxon>
        <taxon>Pleosporomycetidae</taxon>
        <taxon>Pleosporales</taxon>
        <taxon>Pleosporineae</taxon>
        <taxon>Cucurbitariaceae</taxon>
        <taxon>Neocucurbitaria</taxon>
    </lineage>
</organism>
<reference evidence="3" key="1">
    <citation type="submission" date="2022-10" db="EMBL/GenBank/DDBJ databases">
        <title>Tapping the CABI collections for fungal endophytes: first genome assemblies for Collariella, Neodidymelliopsis, Ascochyta clinopodiicola, Didymella pomorum, Didymosphaeria variabile, Neocosmospora piperis and Neocucurbitaria cava.</title>
        <authorList>
            <person name="Hill R."/>
        </authorList>
    </citation>
    <scope>NUCLEOTIDE SEQUENCE</scope>
    <source>
        <strain evidence="3">IMI 356814</strain>
    </source>
</reference>
<dbReference type="PANTHER" id="PTHR45648:SF22">
    <property type="entry name" value="GDSL LIPASE_ACYLHYDROLASE FAMILY PROTEIN (AFU_ORTHOLOGUE AFUA_4G14700)"/>
    <property type="match status" value="1"/>
</dbReference>
<dbReference type="OrthoDB" id="1600564at2759"/>
<dbReference type="InterPro" id="IPR001087">
    <property type="entry name" value="GDSL"/>
</dbReference>
<evidence type="ECO:0000313" key="4">
    <source>
        <dbReference type="Proteomes" id="UP001140560"/>
    </source>
</evidence>
<evidence type="ECO:0008006" key="5">
    <source>
        <dbReference type="Google" id="ProtNLM"/>
    </source>
</evidence>
<comment type="caution">
    <text evidence="3">The sequence shown here is derived from an EMBL/GenBank/DDBJ whole genome shotgun (WGS) entry which is preliminary data.</text>
</comment>
<dbReference type="GO" id="GO:0016788">
    <property type="term" value="F:hydrolase activity, acting on ester bonds"/>
    <property type="evidence" value="ECO:0007669"/>
    <property type="project" value="InterPro"/>
</dbReference>
<feature type="chain" id="PRO_5040719950" description="GDSL lipase/acylhydrolase family protein" evidence="2">
    <location>
        <begin position="22"/>
        <end position="359"/>
    </location>
</feature>
<keyword evidence="2" id="KW-0732">Signal</keyword>
<protein>
    <recommendedName>
        <fullName evidence="5">GDSL lipase/acylhydrolase family protein</fullName>
    </recommendedName>
</protein>
<dbReference type="Pfam" id="PF00657">
    <property type="entry name" value="Lipase_GDSL"/>
    <property type="match status" value="1"/>
</dbReference>
<proteinExistence type="predicted"/>
<accession>A0A9W8XY58</accession>
<dbReference type="EMBL" id="JAPEUY010000020">
    <property type="protein sequence ID" value="KAJ4362954.1"/>
    <property type="molecule type" value="Genomic_DNA"/>
</dbReference>
<keyword evidence="4" id="KW-1185">Reference proteome</keyword>
<evidence type="ECO:0000256" key="1">
    <source>
        <dbReference type="ARBA" id="ARBA00022801"/>
    </source>
</evidence>
<dbReference type="Proteomes" id="UP001140560">
    <property type="component" value="Unassembled WGS sequence"/>
</dbReference>
<dbReference type="PANTHER" id="PTHR45648">
    <property type="entry name" value="GDSL LIPASE/ACYLHYDROLASE FAMILY PROTEIN (AFU_ORTHOLOGUE AFUA_4G14700)"/>
    <property type="match status" value="1"/>
</dbReference>
<keyword evidence="1" id="KW-0378">Hydrolase</keyword>
<evidence type="ECO:0000313" key="3">
    <source>
        <dbReference type="EMBL" id="KAJ4362954.1"/>
    </source>
</evidence>